<feature type="compositionally biased region" description="Basic and acidic residues" evidence="1">
    <location>
        <begin position="238"/>
        <end position="249"/>
    </location>
</feature>
<comment type="caution">
    <text evidence="2">The sequence shown here is derived from an EMBL/GenBank/DDBJ whole genome shotgun (WGS) entry which is preliminary data.</text>
</comment>
<reference evidence="2" key="1">
    <citation type="submission" date="2023-04" db="EMBL/GenBank/DDBJ databases">
        <title>Black Yeasts Isolated from many extreme environments.</title>
        <authorList>
            <person name="Coleine C."/>
            <person name="Stajich J.E."/>
            <person name="Selbmann L."/>
        </authorList>
    </citation>
    <scope>NUCLEOTIDE SEQUENCE</scope>
    <source>
        <strain evidence="2">CCFEE 5312</strain>
    </source>
</reference>
<evidence type="ECO:0000256" key="1">
    <source>
        <dbReference type="SAM" id="MobiDB-lite"/>
    </source>
</evidence>
<organism evidence="2 3">
    <name type="scientific">Extremus antarcticus</name>
    <dbReference type="NCBI Taxonomy" id="702011"/>
    <lineage>
        <taxon>Eukaryota</taxon>
        <taxon>Fungi</taxon>
        <taxon>Dikarya</taxon>
        <taxon>Ascomycota</taxon>
        <taxon>Pezizomycotina</taxon>
        <taxon>Dothideomycetes</taxon>
        <taxon>Dothideomycetidae</taxon>
        <taxon>Mycosphaerellales</taxon>
        <taxon>Extremaceae</taxon>
        <taxon>Extremus</taxon>
    </lineage>
</organism>
<dbReference type="EMBL" id="JAWDJX010000039">
    <property type="protein sequence ID" value="KAK3049524.1"/>
    <property type="molecule type" value="Genomic_DNA"/>
</dbReference>
<dbReference type="AlphaFoldDB" id="A0AAJ0D9J1"/>
<dbReference type="Proteomes" id="UP001271007">
    <property type="component" value="Unassembled WGS sequence"/>
</dbReference>
<feature type="region of interest" description="Disordered" evidence="1">
    <location>
        <begin position="227"/>
        <end position="249"/>
    </location>
</feature>
<name>A0AAJ0D9J1_9PEZI</name>
<keyword evidence="3" id="KW-1185">Reference proteome</keyword>
<accession>A0AAJ0D9J1</accession>
<gene>
    <name evidence="2" type="ORF">LTR09_009191</name>
</gene>
<proteinExistence type="predicted"/>
<evidence type="ECO:0000313" key="2">
    <source>
        <dbReference type="EMBL" id="KAK3049524.1"/>
    </source>
</evidence>
<evidence type="ECO:0000313" key="3">
    <source>
        <dbReference type="Proteomes" id="UP001271007"/>
    </source>
</evidence>
<sequence length="292" mass="33405">MSVDRLPAHHLEEWDEYCDAMVQDAMCLFPEDENVATRGDQIVQHGGEHKTGWMNLPRELRDAIYEYAVVSDSVRVIHHTRTKAITADRSSMRIWERRPRLCKAIPLFHEEILEAYYRLNAFKMGCKLVHKHLFLLKWAKQAGKPFTEHLGHLQLGLGRIANLQYSHPWPPANLKVDAFLVGRSLKVKLTSGSNRAYCSCDVLGQSEKRLLEDDICNDPDWQQRLQDTASSEICAQSPRDRKTGTRERTAAQALRETATPVKETDALYRLRRVGVAVVEIIVSLQEPRAILV</sequence>
<protein>
    <submittedName>
        <fullName evidence="2">Uncharacterized protein</fullName>
    </submittedName>
</protein>